<dbReference type="EMBL" id="LR999457">
    <property type="protein sequence ID" value="CAE6187880.1"/>
    <property type="molecule type" value="Genomic_DNA"/>
</dbReference>
<dbReference type="Gene3D" id="3.40.50.300">
    <property type="entry name" value="P-loop containing nucleotide triphosphate hydrolases"/>
    <property type="match status" value="1"/>
</dbReference>
<feature type="transmembrane region" description="Helical" evidence="2">
    <location>
        <begin position="1409"/>
        <end position="1432"/>
    </location>
</feature>
<reference evidence="5" key="1">
    <citation type="submission" date="2021-01" db="EMBL/GenBank/DDBJ databases">
        <authorList>
            <person name="Bezrukov I."/>
        </authorList>
    </citation>
    <scope>NUCLEOTIDE SEQUENCE</scope>
</reference>
<protein>
    <submittedName>
        <fullName evidence="5">Uncharacterized protein</fullName>
    </submittedName>
</protein>
<dbReference type="Pfam" id="PF00931">
    <property type="entry name" value="NB-ARC"/>
    <property type="match status" value="1"/>
</dbReference>
<dbReference type="SUPFAM" id="SSF52058">
    <property type="entry name" value="L domain-like"/>
    <property type="match status" value="1"/>
</dbReference>
<evidence type="ECO:0000256" key="1">
    <source>
        <dbReference type="SAM" id="MobiDB-lite"/>
    </source>
</evidence>
<keyword evidence="2" id="KW-0472">Membrane</keyword>
<keyword evidence="6" id="KW-1185">Reference proteome</keyword>
<feature type="transmembrane region" description="Helical" evidence="2">
    <location>
        <begin position="1122"/>
        <end position="1144"/>
    </location>
</feature>
<proteinExistence type="predicted"/>
<accession>A0A8S2B3I6</accession>
<feature type="transmembrane region" description="Helical" evidence="2">
    <location>
        <begin position="1992"/>
        <end position="2014"/>
    </location>
</feature>
<feature type="transmembrane region" description="Helical" evidence="2">
    <location>
        <begin position="1960"/>
        <end position="1980"/>
    </location>
</feature>
<evidence type="ECO:0000259" key="4">
    <source>
        <dbReference type="Pfam" id="PF13968"/>
    </source>
</evidence>
<dbReference type="InterPro" id="IPR007658">
    <property type="entry name" value="DUF594"/>
</dbReference>
<dbReference type="SUPFAM" id="SSF52047">
    <property type="entry name" value="RNI-like"/>
    <property type="match status" value="1"/>
</dbReference>
<dbReference type="SUPFAM" id="SSF52540">
    <property type="entry name" value="P-loop containing nucleoside triphosphate hydrolases"/>
    <property type="match status" value="1"/>
</dbReference>
<dbReference type="InterPro" id="IPR032675">
    <property type="entry name" value="LRR_dom_sf"/>
</dbReference>
<dbReference type="Pfam" id="PF04578">
    <property type="entry name" value="DUF594"/>
    <property type="match status" value="1"/>
</dbReference>
<dbReference type="PANTHER" id="PTHR31325">
    <property type="entry name" value="OS01G0798800 PROTEIN-RELATED"/>
    <property type="match status" value="1"/>
</dbReference>
<dbReference type="GO" id="GO:0043531">
    <property type="term" value="F:ADP binding"/>
    <property type="evidence" value="ECO:0007669"/>
    <property type="project" value="InterPro"/>
</dbReference>
<dbReference type="Pfam" id="PF11947">
    <property type="entry name" value="DUF3464"/>
    <property type="match status" value="1"/>
</dbReference>
<feature type="transmembrane region" description="Helical" evidence="2">
    <location>
        <begin position="1585"/>
        <end position="1605"/>
    </location>
</feature>
<evidence type="ECO:0000259" key="3">
    <source>
        <dbReference type="Pfam" id="PF00931"/>
    </source>
</evidence>
<feature type="compositionally biased region" description="Acidic residues" evidence="1">
    <location>
        <begin position="1926"/>
        <end position="1942"/>
    </location>
</feature>
<feature type="transmembrane region" description="Helical" evidence="2">
    <location>
        <begin position="1524"/>
        <end position="1543"/>
    </location>
</feature>
<dbReference type="Gene3D" id="3.80.10.10">
    <property type="entry name" value="Ribonuclease Inhibitor"/>
    <property type="match status" value="3"/>
</dbReference>
<dbReference type="InterPro" id="IPR001611">
    <property type="entry name" value="Leu-rich_rpt"/>
</dbReference>
<feature type="domain" description="NB-ARC" evidence="3">
    <location>
        <begin position="16"/>
        <end position="122"/>
    </location>
</feature>
<feature type="region of interest" description="Disordered" evidence="1">
    <location>
        <begin position="1899"/>
        <end position="1946"/>
    </location>
</feature>
<feature type="transmembrane region" description="Helical" evidence="2">
    <location>
        <begin position="1164"/>
        <end position="1184"/>
    </location>
</feature>
<sequence>MGSPGLHQDMNDMRLCEKIARTLFGRGGGLQRVVLAGEAGTGKTWLAKMVSEHATKEGMCYFTLWLHLNKRFDDVMSLYENIAFQLEVYDRDEMEGKQAEDLLTALQEKISAVLRTKKRSLIHTSSAVRVPYLLLILDDEGYKTSEDTVMKDLGLESFFNKQNLDLKLLITRRQRDENTTRSEIEFHATDESHAILETLTHQNLQDLFESLIKDEARGLFESLERAWKMDEPLIPHVLQKSNNLPAAIAMLSKSLKCITHQKNFKTLSPKQEKVLKEILFPSALALSDYGSKSTVESYRYNPILHLAYQLLETDDTLKNAIVDCFWHSLDLFKHCGCINYNELITQWILEGYFDPVRSVKKAYKDGHDILLELIKRGMLKIQEGDFVVPEVAMNQLTDLRHHGFLGRSRLRFASVYGGDKNKSLGKVTQIDDMIKAVQANKRENILTILVSGNRLRRETPKEYFEQPQMKDLEILGLFSPTMEYLIRSLRELRKLRVLVIRDYDLLQSMEDLKDLRRLEVLEVSGASSVETISDDFFAAMSELQSLNLSGLRIKSSPSSISQLKYLHSLILRDCLVLEDLPDMQYLDRLEVLDVRGACKLRTCFGMKGKTSRNRTFSRLQQLQLLDFSESKLKRLPIFHNPAAAANLHSLTRLSLRKCSNLVKLPNLRPLSGLQILDLSCGTSLVEVAAVCFEQKEELKMLNFSGTKLTKLPSTISGLYSLRQLLLRDNSSLEALPNIKGLISLEVFDVSGCTSLHKIEGSFEEMSYLREVNLSGTRIETLPELPVKHSLCCPKLVVLADSRSLIRDNWSQVKEAITKEISESLSSPGTVNRIREISKRESGRLREKQLHEAWAFDGPATKGDHREHFYKGRIYKLIYMNAVPFFDTESHQKVLEIQGSHGIDQDKETLAKAEFVAFVDKSTESLSSIFNDLKSVRSCWLEMCGDIHKLFSGVDEERLRNLETMSIKNFRLMDSICSSSFKNLKKLSLDCCPSIKTLFPAFEPPTSLEVLKIKFCDKLEKVFEKQVEVRNLHTLCLLELPMLSVIGATLPNLEIYKKDKCPKLNTSEENLISRRKMVEVIPKQIKDVWDSWNIRGMIILSLSLQTILIFLSPSRKRTSNKFLILLVWSSYLLADLSANFAVSLIAKNQGKAPKPNDPPQNKKLLALWAPFLLLHLGGPDTITAFSLEDNALWNRHFLGLVFQALAGVYVVVQSLPNVLWVMILLLFISGTSKYLERTIALYLASSDKFRGSMLQASNLGFDNNEQTKNLDTDSIIASEMYIKENRRQPKPLKLMFPDRGLTDLEILQYAFLFFNNFKSLMVNNIFSSELRDESKAFFSSLCLHDEEAEALRIIEAELDFIYEGLYTKGAVLHSWLGLVSRLISLGSLLSAFGIFHYRHNKIKEFQKGDIVITYTLFLGGIALDVISIHVFMVSDWTTAILAKLKDDPDEMYSRKDIILNWMFSLKRPKWKRQTCRAGHQQEALNTPFRLRRWNESTKMLNFITYSMNVDTEKIHNPAGRTCRQLWKTGVFPFSYAISIIHTWFGHITRWFRELHQNILPHVIILPPGENQVARFVIATFKTLVEFWYHVPYFFAFLGTRFINFLGIKDLLHEIRLVRSVHNEPLTKNLWSFIILELKIKSQNLYSLENTKTKSTARRGWASSDTQIQIADSEMLLHYIRDVDYDHSLLIWHIATELCYQEEASTNENCDKYEYHTDREISKILSDYMMYLLSMQPKLMSEVAGIGKIRFRDTLAEAERFYKKMGIINSRSVKLASEKILSVDTSIEPRDVKGNHSKSVLFEATSVAKELMKLEKDFGKDKWKTLSKVWLEFLFHAASHCDGTTRLELLSKGGEFINFLDGNYKQCSLVERLKDKTKSQVPKSITCINRLEISRIAPLHATMNSPRGFGPPPKKTKKSKKPKPGNQSDEEDDDEEEDDDDEDERERGVIPEIVTNRMISRMGFTVGLPLFIGLLFFPFFYYLKVGLKVDVPTWVPFIVSFVFFGTALAGVSYGIVSSSWDPLREGSLLGWNEAKKNWPVFWQSFWNSSDKR</sequence>
<dbReference type="Pfam" id="PF13855">
    <property type="entry name" value="LRR_8"/>
    <property type="match status" value="1"/>
</dbReference>
<dbReference type="Pfam" id="PF13968">
    <property type="entry name" value="DUF4220"/>
    <property type="match status" value="1"/>
</dbReference>
<dbReference type="InterPro" id="IPR025315">
    <property type="entry name" value="DUF4220"/>
</dbReference>
<keyword evidence="2" id="KW-0812">Transmembrane</keyword>
<dbReference type="Proteomes" id="UP000682877">
    <property type="component" value="Chromosome 7"/>
</dbReference>
<feature type="domain" description="DUF4220" evidence="4">
    <location>
        <begin position="1127"/>
        <end position="1503"/>
    </location>
</feature>
<keyword evidence="2" id="KW-1133">Transmembrane helix</keyword>
<dbReference type="InterPro" id="IPR027417">
    <property type="entry name" value="P-loop_NTPase"/>
</dbReference>
<name>A0A8S2B3I6_ARAAE</name>
<organism evidence="5 6">
    <name type="scientific">Arabidopsis arenosa</name>
    <name type="common">Sand rock-cress</name>
    <name type="synonym">Cardaminopsis arenosa</name>
    <dbReference type="NCBI Taxonomy" id="38785"/>
    <lineage>
        <taxon>Eukaryota</taxon>
        <taxon>Viridiplantae</taxon>
        <taxon>Streptophyta</taxon>
        <taxon>Embryophyta</taxon>
        <taxon>Tracheophyta</taxon>
        <taxon>Spermatophyta</taxon>
        <taxon>Magnoliopsida</taxon>
        <taxon>eudicotyledons</taxon>
        <taxon>Gunneridae</taxon>
        <taxon>Pentapetalae</taxon>
        <taxon>rosids</taxon>
        <taxon>malvids</taxon>
        <taxon>Brassicales</taxon>
        <taxon>Brassicaceae</taxon>
        <taxon>Camelineae</taxon>
        <taxon>Arabidopsis</taxon>
    </lineage>
</organism>
<gene>
    <name evidence="5" type="ORF">AARE701A_LOCUS19006</name>
</gene>
<feature type="transmembrane region" description="Helical" evidence="2">
    <location>
        <begin position="1377"/>
        <end position="1397"/>
    </location>
</feature>
<dbReference type="PRINTS" id="PR00364">
    <property type="entry name" value="DISEASERSIST"/>
</dbReference>
<evidence type="ECO:0000313" key="6">
    <source>
        <dbReference type="Proteomes" id="UP000682877"/>
    </source>
</evidence>
<dbReference type="InterPro" id="IPR021855">
    <property type="entry name" value="PAM68-like"/>
</dbReference>
<evidence type="ECO:0000256" key="2">
    <source>
        <dbReference type="SAM" id="Phobius"/>
    </source>
</evidence>
<feature type="compositionally biased region" description="Basic residues" evidence="1">
    <location>
        <begin position="1912"/>
        <end position="1921"/>
    </location>
</feature>
<dbReference type="InterPro" id="IPR002182">
    <property type="entry name" value="NB-ARC"/>
</dbReference>
<evidence type="ECO:0000313" key="5">
    <source>
        <dbReference type="EMBL" id="CAE6187880.1"/>
    </source>
</evidence>